<dbReference type="Proteomes" id="UP000013981">
    <property type="component" value="Unassembled WGS sequence"/>
</dbReference>
<evidence type="ECO:0000256" key="1">
    <source>
        <dbReference type="SAM" id="MobiDB-lite"/>
    </source>
</evidence>
<comment type="caution">
    <text evidence="2">The sequence shown here is derived from an EMBL/GenBank/DDBJ whole genome shotgun (WGS) entry which is preliminary data.</text>
</comment>
<proteinExistence type="predicted"/>
<dbReference type="AlphaFoldDB" id="R8VXP6"/>
<gene>
    <name evidence="2" type="ORF">HMPREF1526_01930</name>
</gene>
<protein>
    <submittedName>
        <fullName evidence="2">Uncharacterized protein</fullName>
    </submittedName>
</protein>
<keyword evidence="3" id="KW-1185">Reference proteome</keyword>
<sequence>MTNTKDIDGIALKPGEELTEETLDELSNGKGDDDHE</sequence>
<organism evidence="2 3">
    <name type="scientific">Butyricicoccus pullicaecorum 1.2</name>
    <dbReference type="NCBI Taxonomy" id="1203606"/>
    <lineage>
        <taxon>Bacteria</taxon>
        <taxon>Bacillati</taxon>
        <taxon>Bacillota</taxon>
        <taxon>Clostridia</taxon>
        <taxon>Eubacteriales</taxon>
        <taxon>Butyricicoccaceae</taxon>
        <taxon>Butyricicoccus</taxon>
    </lineage>
</organism>
<evidence type="ECO:0000313" key="3">
    <source>
        <dbReference type="Proteomes" id="UP000013981"/>
    </source>
</evidence>
<dbReference type="EMBL" id="AQOB01000006">
    <property type="protein sequence ID" value="EOQ37239.1"/>
    <property type="molecule type" value="Genomic_DNA"/>
</dbReference>
<dbReference type="HOGENOM" id="CLU_220427_0_0_9"/>
<reference evidence="2 3" key="1">
    <citation type="submission" date="2013-01" db="EMBL/GenBank/DDBJ databases">
        <title>The Genome Sequence of Butyricicoccus pullicaecorum 1.2.</title>
        <authorList>
            <consortium name="The Broad Institute Genome Sequencing Platform"/>
            <person name="Earl A."/>
            <person name="Ward D."/>
            <person name="Feldgarden M."/>
            <person name="Gevers D."/>
            <person name="Van Immerseel F."/>
            <person name="Eeckhaut V."/>
            <person name="Walker B."/>
            <person name="Young S.K."/>
            <person name="Zeng Q."/>
            <person name="Gargeya S."/>
            <person name="Fitzgerald M."/>
            <person name="Haas B."/>
            <person name="Abouelleil A."/>
            <person name="Alvarado L."/>
            <person name="Arachchi H.M."/>
            <person name="Berlin A.M."/>
            <person name="Chapman S.B."/>
            <person name="Dewar J."/>
            <person name="Goldberg J."/>
            <person name="Griggs A."/>
            <person name="Gujja S."/>
            <person name="Hansen M."/>
            <person name="Howarth C."/>
            <person name="Imamovic A."/>
            <person name="Larimer J."/>
            <person name="McCowan C."/>
            <person name="Murphy C."/>
            <person name="Neiman D."/>
            <person name="Pearson M."/>
            <person name="Priest M."/>
            <person name="Roberts A."/>
            <person name="Saif S."/>
            <person name="Shea T."/>
            <person name="Sisk P."/>
            <person name="Sykes S."/>
            <person name="Wortman J."/>
            <person name="Nusbaum C."/>
            <person name="Birren B."/>
        </authorList>
    </citation>
    <scope>NUCLEOTIDE SEQUENCE [LARGE SCALE GENOMIC DNA]</scope>
    <source>
        <strain evidence="2 3">1.2</strain>
    </source>
</reference>
<name>R8VXP6_9FIRM</name>
<accession>R8VXP6</accession>
<evidence type="ECO:0000313" key="2">
    <source>
        <dbReference type="EMBL" id="EOQ37239.1"/>
    </source>
</evidence>
<feature type="region of interest" description="Disordered" evidence="1">
    <location>
        <begin position="1"/>
        <end position="36"/>
    </location>
</feature>